<dbReference type="Proteomes" id="UP001642260">
    <property type="component" value="Unassembled WGS sequence"/>
</dbReference>
<reference evidence="1 2" key="1">
    <citation type="submission" date="2022-03" db="EMBL/GenBank/DDBJ databases">
        <authorList>
            <person name="Macdonald S."/>
            <person name="Ahmed S."/>
            <person name="Newling K."/>
        </authorList>
    </citation>
    <scope>NUCLEOTIDE SEQUENCE [LARGE SCALE GENOMIC DNA]</scope>
</reference>
<evidence type="ECO:0000313" key="1">
    <source>
        <dbReference type="EMBL" id="CAH8386921.1"/>
    </source>
</evidence>
<dbReference type="AlphaFoldDB" id="A0ABC8LTT2"/>
<keyword evidence="2" id="KW-1185">Reference proteome</keyword>
<sequence length="142" mass="16108">MLLINSTMAQSSILLVELKAPTFQRPVISECHSGTHIYFDSETAAGKEVFHRSRSRPASVFSLLTDFNSSLLDGPLMEKIFSRIFKKSFWKLRTKTQTWFEKRSSIAEGLTFHLKRPGISPIYTEVSHPALGLSDGHFGRYI</sequence>
<proteinExistence type="predicted"/>
<comment type="caution">
    <text evidence="1">The sequence shown here is derived from an EMBL/GenBank/DDBJ whole genome shotgun (WGS) entry which is preliminary data.</text>
</comment>
<evidence type="ECO:0000313" key="2">
    <source>
        <dbReference type="Proteomes" id="UP001642260"/>
    </source>
</evidence>
<name>A0ABC8LTT2_ERUVS</name>
<accession>A0ABC8LTT2</accession>
<protein>
    <submittedName>
        <fullName evidence="1">Uncharacterized protein</fullName>
    </submittedName>
</protein>
<dbReference type="EMBL" id="CAKOAT010730709">
    <property type="protein sequence ID" value="CAH8386921.1"/>
    <property type="molecule type" value="Genomic_DNA"/>
</dbReference>
<gene>
    <name evidence="1" type="ORF">ERUC_LOCUS39404</name>
</gene>
<organism evidence="1 2">
    <name type="scientific">Eruca vesicaria subsp. sativa</name>
    <name type="common">Garden rocket</name>
    <name type="synonym">Eruca sativa</name>
    <dbReference type="NCBI Taxonomy" id="29727"/>
    <lineage>
        <taxon>Eukaryota</taxon>
        <taxon>Viridiplantae</taxon>
        <taxon>Streptophyta</taxon>
        <taxon>Embryophyta</taxon>
        <taxon>Tracheophyta</taxon>
        <taxon>Spermatophyta</taxon>
        <taxon>Magnoliopsida</taxon>
        <taxon>eudicotyledons</taxon>
        <taxon>Gunneridae</taxon>
        <taxon>Pentapetalae</taxon>
        <taxon>rosids</taxon>
        <taxon>malvids</taxon>
        <taxon>Brassicales</taxon>
        <taxon>Brassicaceae</taxon>
        <taxon>Brassiceae</taxon>
        <taxon>Eruca</taxon>
    </lineage>
</organism>